<dbReference type="STRING" id="43928.SAMN05443636_1798"/>
<dbReference type="OrthoDB" id="203316at2157"/>
<evidence type="ECO:0000256" key="1">
    <source>
        <dbReference type="SAM" id="MobiDB-lite"/>
    </source>
</evidence>
<reference evidence="2 3" key="1">
    <citation type="submission" date="2016-11" db="EMBL/GenBank/DDBJ databases">
        <authorList>
            <person name="Jaros S."/>
            <person name="Januszkiewicz K."/>
            <person name="Wedrychowicz H."/>
        </authorList>
    </citation>
    <scope>NUCLEOTIDE SEQUENCE [LARGE SCALE GENOMIC DNA]</scope>
    <source>
        <strain evidence="2 3">DSM 9297</strain>
    </source>
</reference>
<dbReference type="EMBL" id="FQWV01000004">
    <property type="protein sequence ID" value="SHH10616.1"/>
    <property type="molecule type" value="Genomic_DNA"/>
</dbReference>
<name>A0A1M5Q9R4_9EURY</name>
<feature type="region of interest" description="Disordered" evidence="1">
    <location>
        <begin position="50"/>
        <end position="74"/>
    </location>
</feature>
<evidence type="ECO:0000313" key="3">
    <source>
        <dbReference type="Proteomes" id="UP000184357"/>
    </source>
</evidence>
<evidence type="ECO:0000313" key="2">
    <source>
        <dbReference type="EMBL" id="SHH10616.1"/>
    </source>
</evidence>
<feature type="compositionally biased region" description="Polar residues" evidence="1">
    <location>
        <begin position="7"/>
        <end position="18"/>
    </location>
</feature>
<sequence length="74" mass="7801">MGLLGTLTETLKASTESPNRGGDQTAESEGAYWCHDCDERLLDLDVTGEGPPSCPECGDDMEFERSPGSTGCAC</sequence>
<dbReference type="Proteomes" id="UP000184357">
    <property type="component" value="Unassembled WGS sequence"/>
</dbReference>
<proteinExistence type="predicted"/>
<organism evidence="2 3">
    <name type="scientific">Halobaculum gomorrense</name>
    <dbReference type="NCBI Taxonomy" id="43928"/>
    <lineage>
        <taxon>Archaea</taxon>
        <taxon>Methanobacteriati</taxon>
        <taxon>Methanobacteriota</taxon>
        <taxon>Stenosarchaea group</taxon>
        <taxon>Halobacteria</taxon>
        <taxon>Halobacteriales</taxon>
        <taxon>Haloferacaceae</taxon>
        <taxon>Halobaculum</taxon>
    </lineage>
</organism>
<dbReference type="RefSeq" id="WP_073308673.1">
    <property type="nucleotide sequence ID" value="NZ_FQWV01000004.1"/>
</dbReference>
<protein>
    <submittedName>
        <fullName evidence="2">Uncharacterized protein</fullName>
    </submittedName>
</protein>
<feature type="region of interest" description="Disordered" evidence="1">
    <location>
        <begin position="1"/>
        <end position="27"/>
    </location>
</feature>
<dbReference type="AlphaFoldDB" id="A0A1M5Q9R4"/>
<gene>
    <name evidence="2" type="ORF">SAMN05443636_1798</name>
</gene>
<accession>A0A1M5Q9R4</accession>
<keyword evidence="3" id="KW-1185">Reference proteome</keyword>